<dbReference type="Proteomes" id="UP000011058">
    <property type="component" value="Chromosome"/>
</dbReference>
<dbReference type="eggNOG" id="ENOG50336SZ">
    <property type="taxonomic scope" value="Bacteria"/>
</dbReference>
<dbReference type="HOGENOM" id="CLU_996571_0_0_10"/>
<dbReference type="RefSeq" id="WP_015331033.1">
    <property type="nucleotide sequence ID" value="NC_020054.1"/>
</dbReference>
<organism evidence="2 3">
    <name type="scientific">Fibrella aestuarina BUZ 2</name>
    <dbReference type="NCBI Taxonomy" id="1166018"/>
    <lineage>
        <taxon>Bacteria</taxon>
        <taxon>Pseudomonadati</taxon>
        <taxon>Bacteroidota</taxon>
        <taxon>Cytophagia</taxon>
        <taxon>Cytophagales</taxon>
        <taxon>Spirosomataceae</taxon>
        <taxon>Fibrella</taxon>
    </lineage>
</organism>
<gene>
    <name evidence="2" type="ORF">FAES_1925</name>
</gene>
<dbReference type="KEGG" id="fae:FAES_1925"/>
<dbReference type="EMBL" id="HE796683">
    <property type="protein sequence ID" value="CCG99934.1"/>
    <property type="molecule type" value="Genomic_DNA"/>
</dbReference>
<evidence type="ECO:0000313" key="3">
    <source>
        <dbReference type="Proteomes" id="UP000011058"/>
    </source>
</evidence>
<dbReference type="AlphaFoldDB" id="I0K731"/>
<keyword evidence="3" id="KW-1185">Reference proteome</keyword>
<feature type="region of interest" description="Disordered" evidence="1">
    <location>
        <begin position="1"/>
        <end position="29"/>
    </location>
</feature>
<dbReference type="OrthoDB" id="919615at2"/>
<sequence length="279" mass="29693">MNPYDNAQEYTNGQEPEYVEANRVTSPDQKKNVAVAAGGTTLLAASAIGLGMLDDSDNSSVSEEDLSDANRYDSSVTPTEPPLIVPISNTSGVSSMNDLDNLDTFDKAFAAARHLVGPGHYFTWHGNTYNTYYTEELDALTPTERQAFVASLDGAQPEVTPVPAQHHESQVHHQAAPMLASHTDVEPVPAGAHDVPEITPVAVPMAAAVGAAAAYPEITPVAAEHTQLAAVEPTGMGPHIDSEDEYMGHQIVGHDDVADHYDQVHDQISGHDVGLHMAE</sequence>
<proteinExistence type="predicted"/>
<name>I0K731_9BACT</name>
<accession>I0K731</accession>
<evidence type="ECO:0000256" key="1">
    <source>
        <dbReference type="SAM" id="MobiDB-lite"/>
    </source>
</evidence>
<dbReference type="STRING" id="1166018.FAES_1925"/>
<reference evidence="2 3" key="1">
    <citation type="journal article" date="2012" name="J. Bacteriol.">
        <title>Genome Sequence of Fibrella aestuarina BUZ 2T, a Filamentous Marine Bacterium.</title>
        <authorList>
            <person name="Filippini M."/>
            <person name="Qi W."/>
            <person name="Blom J."/>
            <person name="Goesmann A."/>
            <person name="Smits T.H."/>
            <person name="Bagheri H.C."/>
        </authorList>
    </citation>
    <scope>NUCLEOTIDE SEQUENCE [LARGE SCALE GENOMIC DNA]</scope>
    <source>
        <strain evidence="3">BUZ 2T</strain>
    </source>
</reference>
<feature type="region of interest" description="Disordered" evidence="1">
    <location>
        <begin position="56"/>
        <end position="83"/>
    </location>
</feature>
<protein>
    <submittedName>
        <fullName evidence="2">Uncharacterized protein</fullName>
    </submittedName>
</protein>
<feature type="compositionally biased region" description="Acidic residues" evidence="1">
    <location>
        <begin position="56"/>
        <end position="67"/>
    </location>
</feature>
<evidence type="ECO:0000313" key="2">
    <source>
        <dbReference type="EMBL" id="CCG99934.1"/>
    </source>
</evidence>